<evidence type="ECO:0000256" key="1">
    <source>
        <dbReference type="ARBA" id="ARBA00022553"/>
    </source>
</evidence>
<organism evidence="4 5">
    <name type="scientific">Chryseobacterium arachidis</name>
    <dbReference type="NCBI Taxonomy" id="1416778"/>
    <lineage>
        <taxon>Bacteria</taxon>
        <taxon>Pseudomonadati</taxon>
        <taxon>Bacteroidota</taxon>
        <taxon>Flavobacteriia</taxon>
        <taxon>Flavobacteriales</taxon>
        <taxon>Weeksellaceae</taxon>
        <taxon>Chryseobacterium group</taxon>
        <taxon>Chryseobacterium</taxon>
    </lineage>
</organism>
<keyword evidence="1 2" id="KW-0597">Phosphoprotein</keyword>
<accession>A0A1M5HPN7</accession>
<evidence type="ECO:0000313" key="4">
    <source>
        <dbReference type="EMBL" id="SHG17900.1"/>
    </source>
</evidence>
<dbReference type="Proteomes" id="UP000184518">
    <property type="component" value="Unassembled WGS sequence"/>
</dbReference>
<dbReference type="OrthoDB" id="9789181at2"/>
<dbReference type="PANTHER" id="PTHR44591">
    <property type="entry name" value="STRESS RESPONSE REGULATOR PROTEIN 1"/>
    <property type="match status" value="1"/>
</dbReference>
<dbReference type="PANTHER" id="PTHR44591:SF3">
    <property type="entry name" value="RESPONSE REGULATORY DOMAIN-CONTAINING PROTEIN"/>
    <property type="match status" value="1"/>
</dbReference>
<keyword evidence="5" id="KW-1185">Reference proteome</keyword>
<dbReference type="SMART" id="SM00448">
    <property type="entry name" value="REC"/>
    <property type="match status" value="1"/>
</dbReference>
<dbReference type="PROSITE" id="PS50110">
    <property type="entry name" value="RESPONSE_REGULATORY"/>
    <property type="match status" value="1"/>
</dbReference>
<protein>
    <submittedName>
        <fullName evidence="4">Response regulator receiver domain-containing protein</fullName>
    </submittedName>
</protein>
<dbReference type="InterPro" id="IPR050595">
    <property type="entry name" value="Bact_response_regulator"/>
</dbReference>
<gene>
    <name evidence="4" type="ORF">SAMN05443633_11124</name>
</gene>
<dbReference type="STRING" id="1416778.SAMN05443633_11124"/>
<proteinExistence type="predicted"/>
<reference evidence="5" key="1">
    <citation type="submission" date="2016-11" db="EMBL/GenBank/DDBJ databases">
        <authorList>
            <person name="Varghese N."/>
            <person name="Submissions S."/>
        </authorList>
    </citation>
    <scope>NUCLEOTIDE SEQUENCE [LARGE SCALE GENOMIC DNA]</scope>
    <source>
        <strain evidence="5">DSM 27619</strain>
    </source>
</reference>
<evidence type="ECO:0000259" key="3">
    <source>
        <dbReference type="PROSITE" id="PS50110"/>
    </source>
</evidence>
<dbReference type="Pfam" id="PF00072">
    <property type="entry name" value="Response_reg"/>
    <property type="match status" value="1"/>
</dbReference>
<dbReference type="CDD" id="cd00156">
    <property type="entry name" value="REC"/>
    <property type="match status" value="1"/>
</dbReference>
<dbReference type="Gene3D" id="3.40.50.2300">
    <property type="match status" value="1"/>
</dbReference>
<sequence length="117" mass="13590">MRNIFMVEDNQDIREILTIFLTAEGYRVLAFGNVKEFKKRNTEIFPDLYLFDVMLPDGSGIDLCNEIKSQSNNKVPVIIMSANVKIDQTRKLCMPDDYISKPFDLNDLLQKIRKITL</sequence>
<feature type="modified residue" description="4-aspartylphosphate" evidence="2">
    <location>
        <position position="52"/>
    </location>
</feature>
<name>A0A1M5HPN7_9FLAO</name>
<dbReference type="RefSeq" id="WP_083531706.1">
    <property type="nucleotide sequence ID" value="NZ_JBHSOO010000001.1"/>
</dbReference>
<feature type="domain" description="Response regulatory" evidence="3">
    <location>
        <begin position="3"/>
        <end position="116"/>
    </location>
</feature>
<dbReference type="GO" id="GO:0000160">
    <property type="term" value="P:phosphorelay signal transduction system"/>
    <property type="evidence" value="ECO:0007669"/>
    <property type="project" value="InterPro"/>
</dbReference>
<dbReference type="InterPro" id="IPR011006">
    <property type="entry name" value="CheY-like_superfamily"/>
</dbReference>
<dbReference type="SUPFAM" id="SSF52172">
    <property type="entry name" value="CheY-like"/>
    <property type="match status" value="1"/>
</dbReference>
<evidence type="ECO:0000256" key="2">
    <source>
        <dbReference type="PROSITE-ProRule" id="PRU00169"/>
    </source>
</evidence>
<dbReference type="InterPro" id="IPR001789">
    <property type="entry name" value="Sig_transdc_resp-reg_receiver"/>
</dbReference>
<evidence type="ECO:0000313" key="5">
    <source>
        <dbReference type="Proteomes" id="UP000184518"/>
    </source>
</evidence>
<dbReference type="EMBL" id="FQUT01000011">
    <property type="protein sequence ID" value="SHG17900.1"/>
    <property type="molecule type" value="Genomic_DNA"/>
</dbReference>
<dbReference type="AlphaFoldDB" id="A0A1M5HPN7"/>